<organism evidence="5 6">
    <name type="scientific">Paenibacillus plantarum</name>
    <dbReference type="NCBI Taxonomy" id="2654975"/>
    <lineage>
        <taxon>Bacteria</taxon>
        <taxon>Bacillati</taxon>
        <taxon>Bacillota</taxon>
        <taxon>Bacilli</taxon>
        <taxon>Bacillales</taxon>
        <taxon>Paenibacillaceae</taxon>
        <taxon>Paenibacillus</taxon>
    </lineage>
</organism>
<keyword evidence="1" id="KW-0805">Transcription regulation</keyword>
<dbReference type="PROSITE" id="PS01124">
    <property type="entry name" value="HTH_ARAC_FAMILY_2"/>
    <property type="match status" value="1"/>
</dbReference>
<dbReference type="SMART" id="SM00342">
    <property type="entry name" value="HTH_ARAC"/>
    <property type="match status" value="1"/>
</dbReference>
<keyword evidence="2" id="KW-0238">DNA-binding</keyword>
<evidence type="ECO:0000259" key="4">
    <source>
        <dbReference type="PROSITE" id="PS01124"/>
    </source>
</evidence>
<gene>
    <name evidence="5" type="ORF">GC096_04215</name>
</gene>
<evidence type="ECO:0000256" key="2">
    <source>
        <dbReference type="ARBA" id="ARBA00023125"/>
    </source>
</evidence>
<dbReference type="PANTHER" id="PTHR43280">
    <property type="entry name" value="ARAC-FAMILY TRANSCRIPTIONAL REGULATOR"/>
    <property type="match status" value="1"/>
</dbReference>
<evidence type="ECO:0000313" key="5">
    <source>
        <dbReference type="EMBL" id="NOU63248.1"/>
    </source>
</evidence>
<feature type="domain" description="HTH araC/xylS-type" evidence="4">
    <location>
        <begin position="154"/>
        <end position="252"/>
    </location>
</feature>
<evidence type="ECO:0000256" key="1">
    <source>
        <dbReference type="ARBA" id="ARBA00023015"/>
    </source>
</evidence>
<comment type="caution">
    <text evidence="5">The sequence shown here is derived from an EMBL/GenBank/DDBJ whole genome shotgun (WGS) entry which is preliminary data.</text>
</comment>
<dbReference type="Pfam" id="PF12833">
    <property type="entry name" value="HTH_18"/>
    <property type="match status" value="1"/>
</dbReference>
<dbReference type="InterPro" id="IPR018060">
    <property type="entry name" value="HTH_AraC"/>
</dbReference>
<protein>
    <submittedName>
        <fullName evidence="5">Helix-turn-helix domain-containing protein</fullName>
    </submittedName>
</protein>
<dbReference type="Proteomes" id="UP000653578">
    <property type="component" value="Unassembled WGS sequence"/>
</dbReference>
<dbReference type="InterPro" id="IPR009057">
    <property type="entry name" value="Homeodomain-like_sf"/>
</dbReference>
<sequence>MFTFASLLQEYIAPSHTSIWNCEKNECLYLQSSRELTIQWGKSKQYSLTSGILLTRGLLVIMNSSIGYTHVRGIKFHTDIKLNGPSTPLKITSTLIDDLLLQTVTNLNKGNEIELLIKCLEEQFNEWHTSKLTHLKPPLTPKKALLGPIDTRLIIVNRYIRTYYYLPLTLHDIASLIQCNPVYLSNTYTKVFGISPIKHLQTIKMQKAQELLQDTMMSIGDIANQLGYISCSQFGDLYKRYFHYSPTQYRKMNYRGILNDRNGN</sequence>
<dbReference type="Gene3D" id="1.10.10.60">
    <property type="entry name" value="Homeodomain-like"/>
    <property type="match status" value="1"/>
</dbReference>
<keyword evidence="6" id="KW-1185">Reference proteome</keyword>
<dbReference type="SUPFAM" id="SSF46689">
    <property type="entry name" value="Homeodomain-like"/>
    <property type="match status" value="1"/>
</dbReference>
<dbReference type="PANTHER" id="PTHR43280:SF2">
    <property type="entry name" value="HTH-TYPE TRANSCRIPTIONAL REGULATOR EXSA"/>
    <property type="match status" value="1"/>
</dbReference>
<keyword evidence="3" id="KW-0804">Transcription</keyword>
<evidence type="ECO:0000313" key="6">
    <source>
        <dbReference type="Proteomes" id="UP000653578"/>
    </source>
</evidence>
<dbReference type="EMBL" id="WHNY01000009">
    <property type="protein sequence ID" value="NOU63248.1"/>
    <property type="molecule type" value="Genomic_DNA"/>
</dbReference>
<accession>A0ABX1X5A0</accession>
<evidence type="ECO:0000256" key="3">
    <source>
        <dbReference type="ARBA" id="ARBA00023163"/>
    </source>
</evidence>
<reference evidence="5 6" key="1">
    <citation type="submission" date="2019-10" db="EMBL/GenBank/DDBJ databases">
        <title>Description of Paenibacillus humi sp. nov.</title>
        <authorList>
            <person name="Carlier A."/>
            <person name="Qi S."/>
        </authorList>
    </citation>
    <scope>NUCLEOTIDE SEQUENCE [LARGE SCALE GENOMIC DNA]</scope>
    <source>
        <strain evidence="5 6">LMG 31461</strain>
    </source>
</reference>
<name>A0ABX1X5A0_9BACL</name>
<proteinExistence type="predicted"/>